<dbReference type="InterPro" id="IPR006370">
    <property type="entry name" value="HB_polyprenyltransferase-like"/>
</dbReference>
<comment type="similarity">
    <text evidence="3 11">Belongs to the UbiA prenyltransferase family.</text>
</comment>
<evidence type="ECO:0000256" key="11">
    <source>
        <dbReference type="HAMAP-Rule" id="MF_01635"/>
    </source>
</evidence>
<keyword evidence="13" id="KW-1185">Reference proteome</keyword>
<comment type="pathway">
    <text evidence="11">Cofactor biosynthesis; ubiquinone biosynthesis.</text>
</comment>
<gene>
    <name evidence="11" type="primary">ubiA</name>
    <name evidence="12" type="ORF">CKF59_02920</name>
</gene>
<evidence type="ECO:0000256" key="8">
    <source>
        <dbReference type="ARBA" id="ARBA00022692"/>
    </source>
</evidence>
<feature type="transmembrane region" description="Helical" evidence="11">
    <location>
        <begin position="162"/>
        <end position="185"/>
    </location>
</feature>
<dbReference type="GO" id="GO:0008412">
    <property type="term" value="F:4-hydroxybenzoate polyprenyltransferase activity"/>
    <property type="evidence" value="ECO:0007669"/>
    <property type="project" value="UniProtKB-UniRule"/>
</dbReference>
<sequence length="320" mass="36199">MIQNPYIRLMRFDKPVGTLLLLFPTLMALLMATDGIPDIKSAVIFTLGVIITRAAGCILNDIADRKIDNQVERTKNRPLANKEISVFSALILFSFLAVFGLVLLYFLPVKTYVWAGLCIILMVIYPLSKRFFAIPQLFLGLAFSMPIPMVYANYGVNPFTDLNALLLFFANVAWTIAYDTQYAIADMDDDLKSGKIYTSAITFGKKVNFIVFSFNFVYLALLTILGFLNSFSYLFYVGLGINLLWFIYHYFAVDRFVGETGFKAFMQNIQIGWITLWALALGLIGMQAHKYQENLNLSQPIVSQPETQVVTNPEDLQNNQ</sequence>
<evidence type="ECO:0000256" key="3">
    <source>
        <dbReference type="ARBA" id="ARBA00005985"/>
    </source>
</evidence>
<comment type="catalytic activity">
    <reaction evidence="11">
        <text>all-trans-octaprenyl diphosphate + 4-hydroxybenzoate = 4-hydroxy-3-(all-trans-octaprenyl)benzoate + diphosphate</text>
        <dbReference type="Rhea" id="RHEA:27782"/>
        <dbReference type="ChEBI" id="CHEBI:1617"/>
        <dbReference type="ChEBI" id="CHEBI:17879"/>
        <dbReference type="ChEBI" id="CHEBI:33019"/>
        <dbReference type="ChEBI" id="CHEBI:57711"/>
        <dbReference type="EC" id="2.5.1.39"/>
    </reaction>
</comment>
<evidence type="ECO:0000256" key="2">
    <source>
        <dbReference type="ARBA" id="ARBA00004141"/>
    </source>
</evidence>
<evidence type="ECO:0000256" key="10">
    <source>
        <dbReference type="ARBA" id="ARBA00023136"/>
    </source>
</evidence>
<keyword evidence="4 11" id="KW-1003">Cell membrane</keyword>
<dbReference type="FunFam" id="1.20.120.1780:FF:000001">
    <property type="entry name" value="4-hydroxybenzoate octaprenyltransferase"/>
    <property type="match status" value="1"/>
</dbReference>
<dbReference type="EMBL" id="NRJF01000071">
    <property type="protein sequence ID" value="RIY36166.1"/>
    <property type="molecule type" value="Genomic_DNA"/>
</dbReference>
<dbReference type="Gene3D" id="1.10.357.140">
    <property type="entry name" value="UbiA prenyltransferase"/>
    <property type="match status" value="1"/>
</dbReference>
<feature type="transmembrane region" description="Helical" evidence="11">
    <location>
        <begin position="271"/>
        <end position="288"/>
    </location>
</feature>
<dbReference type="InterPro" id="IPR030470">
    <property type="entry name" value="UbiA_prenylTrfase_CS"/>
</dbReference>
<keyword evidence="7 11" id="KW-0831">Ubiquinone biosynthesis</keyword>
<comment type="function">
    <text evidence="11">Catalyzes the prenylation of para-hydroxybenzoate (PHB) with an all-trans polyprenyl group. Mediates the second step in the final reaction sequence of ubiquinone-8 (UQ-8) biosynthesis, which is the condensation of the polyisoprenoid side chain with PHB, generating the first membrane-bound Q intermediate 3-octaprenyl-4-hydroxybenzoate.</text>
</comment>
<protein>
    <recommendedName>
        <fullName evidence="11">4-hydroxybenzoate octaprenyltransferase</fullName>
        <ecNumber evidence="11">2.5.1.39</ecNumber>
    </recommendedName>
    <alternativeName>
        <fullName evidence="11">4-HB polyprenyltransferase</fullName>
    </alternativeName>
</protein>
<keyword evidence="6 11" id="KW-0808">Transferase</keyword>
<evidence type="ECO:0000256" key="6">
    <source>
        <dbReference type="ARBA" id="ARBA00022679"/>
    </source>
</evidence>
<dbReference type="GO" id="GO:0006744">
    <property type="term" value="P:ubiquinone biosynthetic process"/>
    <property type="evidence" value="ECO:0007669"/>
    <property type="project" value="UniProtKB-UniRule"/>
</dbReference>
<dbReference type="HAMAP" id="MF_01635">
    <property type="entry name" value="UbiA"/>
    <property type="match status" value="1"/>
</dbReference>
<reference evidence="12 13" key="1">
    <citation type="submission" date="2017-08" db="EMBL/GenBank/DDBJ databases">
        <title>Reclassification of Bisgaard taxon 37 and 44.</title>
        <authorList>
            <person name="Christensen H."/>
        </authorList>
    </citation>
    <scope>NUCLEOTIDE SEQUENCE [LARGE SCALE GENOMIC DNA]</scope>
    <source>
        <strain evidence="12 13">EEAB3T1</strain>
    </source>
</reference>
<comment type="cofactor">
    <cofactor evidence="1 11">
        <name>Mg(2+)</name>
        <dbReference type="ChEBI" id="CHEBI:18420"/>
    </cofactor>
</comment>
<dbReference type="UniPathway" id="UPA00232"/>
<keyword evidence="11" id="KW-0460">Magnesium</keyword>
<dbReference type="EC" id="2.5.1.39" evidence="11"/>
<evidence type="ECO:0000256" key="9">
    <source>
        <dbReference type="ARBA" id="ARBA00022989"/>
    </source>
</evidence>
<dbReference type="Gene3D" id="1.20.120.1780">
    <property type="entry name" value="UbiA prenyltransferase"/>
    <property type="match status" value="1"/>
</dbReference>
<evidence type="ECO:0000256" key="7">
    <source>
        <dbReference type="ARBA" id="ARBA00022688"/>
    </source>
</evidence>
<dbReference type="CDD" id="cd13959">
    <property type="entry name" value="PT_UbiA_COQ2"/>
    <property type="match status" value="1"/>
</dbReference>
<keyword evidence="5 11" id="KW-0997">Cell inner membrane</keyword>
<evidence type="ECO:0000256" key="5">
    <source>
        <dbReference type="ARBA" id="ARBA00022519"/>
    </source>
</evidence>
<evidence type="ECO:0000256" key="1">
    <source>
        <dbReference type="ARBA" id="ARBA00001946"/>
    </source>
</evidence>
<dbReference type="InterPro" id="IPR000537">
    <property type="entry name" value="UbiA_prenyltransferase"/>
</dbReference>
<keyword evidence="8 11" id="KW-0812">Transmembrane</keyword>
<feature type="transmembrane region" description="Helical" evidence="11">
    <location>
        <begin position="233"/>
        <end position="251"/>
    </location>
</feature>
<name>A0A3A1YFF0_9GAMM</name>
<feature type="transmembrane region" description="Helical" evidence="11">
    <location>
        <begin position="206"/>
        <end position="227"/>
    </location>
</feature>
<feature type="transmembrane region" description="Helical" evidence="11">
    <location>
        <begin position="84"/>
        <end position="106"/>
    </location>
</feature>
<comment type="caution">
    <text evidence="12">The sequence shown here is derived from an EMBL/GenBank/DDBJ whole genome shotgun (WGS) entry which is preliminary data.</text>
</comment>
<dbReference type="PANTHER" id="PTHR11048:SF28">
    <property type="entry name" value="4-HYDROXYBENZOATE POLYPRENYLTRANSFERASE, MITOCHONDRIAL"/>
    <property type="match status" value="1"/>
</dbReference>
<dbReference type="InterPro" id="IPR044878">
    <property type="entry name" value="UbiA_sf"/>
</dbReference>
<feature type="transmembrane region" description="Helical" evidence="11">
    <location>
        <begin position="137"/>
        <end position="156"/>
    </location>
</feature>
<dbReference type="PANTHER" id="PTHR11048">
    <property type="entry name" value="PRENYLTRANSFERASES"/>
    <property type="match status" value="1"/>
</dbReference>
<organism evidence="12 13">
    <name type="scientific">Psittacicella gerlachiana</name>
    <dbReference type="NCBI Taxonomy" id="2028574"/>
    <lineage>
        <taxon>Bacteria</taxon>
        <taxon>Pseudomonadati</taxon>
        <taxon>Pseudomonadota</taxon>
        <taxon>Gammaproteobacteria</taxon>
        <taxon>Pasteurellales</taxon>
        <taxon>Psittacicellaceae</taxon>
        <taxon>Psittacicella</taxon>
    </lineage>
</organism>
<dbReference type="AlphaFoldDB" id="A0A3A1YFF0"/>
<dbReference type="FunFam" id="1.10.357.140:FF:000008">
    <property type="entry name" value="4-hydroxybenzoate octaprenyltransferase"/>
    <property type="match status" value="1"/>
</dbReference>
<dbReference type="Pfam" id="PF01040">
    <property type="entry name" value="UbiA"/>
    <property type="match status" value="1"/>
</dbReference>
<accession>A0A3A1YFF0</accession>
<dbReference type="OrthoDB" id="9782418at2"/>
<keyword evidence="9 11" id="KW-1133">Transmembrane helix</keyword>
<dbReference type="RefSeq" id="WP_119534490.1">
    <property type="nucleotide sequence ID" value="NZ_NRJF01000071.1"/>
</dbReference>
<dbReference type="GO" id="GO:0005886">
    <property type="term" value="C:plasma membrane"/>
    <property type="evidence" value="ECO:0007669"/>
    <property type="project" value="UniProtKB-SubCell"/>
</dbReference>
<evidence type="ECO:0000256" key="4">
    <source>
        <dbReference type="ARBA" id="ARBA00022475"/>
    </source>
</evidence>
<dbReference type="PROSITE" id="PS00943">
    <property type="entry name" value="UBIA"/>
    <property type="match status" value="1"/>
</dbReference>
<comment type="subcellular location">
    <subcellularLocation>
        <location evidence="11">Cell inner membrane</location>
        <topology evidence="11">Multi-pass membrane protein</topology>
    </subcellularLocation>
    <subcellularLocation>
        <location evidence="2">Membrane</location>
        <topology evidence="2">Multi-pass membrane protein</topology>
    </subcellularLocation>
</comment>
<evidence type="ECO:0000313" key="13">
    <source>
        <dbReference type="Proteomes" id="UP000265964"/>
    </source>
</evidence>
<dbReference type="InterPro" id="IPR039653">
    <property type="entry name" value="Prenyltransferase"/>
</dbReference>
<feature type="transmembrane region" description="Helical" evidence="11">
    <location>
        <begin position="42"/>
        <end position="63"/>
    </location>
</feature>
<keyword evidence="10 11" id="KW-0472">Membrane</keyword>
<proteinExistence type="inferred from homology"/>
<dbReference type="Proteomes" id="UP000265964">
    <property type="component" value="Unassembled WGS sequence"/>
</dbReference>
<evidence type="ECO:0000313" key="12">
    <source>
        <dbReference type="EMBL" id="RIY36166.1"/>
    </source>
</evidence>